<evidence type="ECO:0000313" key="3">
    <source>
        <dbReference type="EMBL" id="KAK3780704.1"/>
    </source>
</evidence>
<dbReference type="InterPro" id="IPR043502">
    <property type="entry name" value="DNA/RNA_pol_sf"/>
</dbReference>
<evidence type="ECO:0000313" key="4">
    <source>
        <dbReference type="Proteomes" id="UP001283361"/>
    </source>
</evidence>
<evidence type="ECO:0000256" key="1">
    <source>
        <dbReference type="SAM" id="MobiDB-lite"/>
    </source>
</evidence>
<feature type="region of interest" description="Disordered" evidence="1">
    <location>
        <begin position="112"/>
        <end position="153"/>
    </location>
</feature>
<dbReference type="PANTHER" id="PTHR47027:SF8">
    <property type="entry name" value="RIBONUCLEASE H"/>
    <property type="match status" value="1"/>
</dbReference>
<dbReference type="Pfam" id="PF00078">
    <property type="entry name" value="RVT_1"/>
    <property type="match status" value="1"/>
</dbReference>
<dbReference type="AlphaFoldDB" id="A0AAE1DRZ6"/>
<dbReference type="Proteomes" id="UP001283361">
    <property type="component" value="Unassembled WGS sequence"/>
</dbReference>
<organism evidence="3 4">
    <name type="scientific">Elysia crispata</name>
    <name type="common">lettuce slug</name>
    <dbReference type="NCBI Taxonomy" id="231223"/>
    <lineage>
        <taxon>Eukaryota</taxon>
        <taxon>Metazoa</taxon>
        <taxon>Spiralia</taxon>
        <taxon>Lophotrochozoa</taxon>
        <taxon>Mollusca</taxon>
        <taxon>Gastropoda</taxon>
        <taxon>Heterobranchia</taxon>
        <taxon>Euthyneura</taxon>
        <taxon>Panpulmonata</taxon>
        <taxon>Sacoglossa</taxon>
        <taxon>Placobranchoidea</taxon>
        <taxon>Plakobranchidae</taxon>
        <taxon>Elysia</taxon>
    </lineage>
</organism>
<keyword evidence="4" id="KW-1185">Reference proteome</keyword>
<name>A0AAE1DRZ6_9GAST</name>
<protein>
    <recommendedName>
        <fullName evidence="2">Reverse transcriptase domain-containing protein</fullName>
    </recommendedName>
</protein>
<sequence>MSPDLFNLYSEVILRNLDGSEGLKANGENLNNLRYADDTSLLAGSEEDLQRLLNIVVEESEKLGLSLNVKKTECMVVSKKKNNPECKLFSKGEQIRQVQKFKYLGYTLTSDVRQPPDFPPQQPLPQQHLPSPRLPLELGVPSKPADSTNMVLA</sequence>
<dbReference type="SUPFAM" id="SSF56672">
    <property type="entry name" value="DNA/RNA polymerases"/>
    <property type="match status" value="1"/>
</dbReference>
<dbReference type="EMBL" id="JAWDGP010002695">
    <property type="protein sequence ID" value="KAK3780704.1"/>
    <property type="molecule type" value="Genomic_DNA"/>
</dbReference>
<accession>A0AAE1DRZ6</accession>
<feature type="compositionally biased region" description="Low complexity" evidence="1">
    <location>
        <begin position="124"/>
        <end position="136"/>
    </location>
</feature>
<evidence type="ECO:0000259" key="2">
    <source>
        <dbReference type="PROSITE" id="PS50878"/>
    </source>
</evidence>
<comment type="caution">
    <text evidence="3">The sequence shown here is derived from an EMBL/GenBank/DDBJ whole genome shotgun (WGS) entry which is preliminary data.</text>
</comment>
<reference evidence="3" key="1">
    <citation type="journal article" date="2023" name="G3 (Bethesda)">
        <title>A reference genome for the long-term kleptoplast-retaining sea slug Elysia crispata morphotype clarki.</title>
        <authorList>
            <person name="Eastman K.E."/>
            <person name="Pendleton A.L."/>
            <person name="Shaikh M.A."/>
            <person name="Suttiyut T."/>
            <person name="Ogas R."/>
            <person name="Tomko P."/>
            <person name="Gavelis G."/>
            <person name="Widhalm J.R."/>
            <person name="Wisecaver J.H."/>
        </authorList>
    </citation>
    <scope>NUCLEOTIDE SEQUENCE</scope>
    <source>
        <strain evidence="3">ECLA1</strain>
    </source>
</reference>
<dbReference type="InterPro" id="IPR000477">
    <property type="entry name" value="RT_dom"/>
</dbReference>
<proteinExistence type="predicted"/>
<dbReference type="PROSITE" id="PS50878">
    <property type="entry name" value="RT_POL"/>
    <property type="match status" value="1"/>
</dbReference>
<gene>
    <name evidence="3" type="ORF">RRG08_015488</name>
</gene>
<dbReference type="PANTHER" id="PTHR47027">
    <property type="entry name" value="REVERSE TRANSCRIPTASE DOMAIN-CONTAINING PROTEIN"/>
    <property type="match status" value="1"/>
</dbReference>
<feature type="domain" description="Reverse transcriptase" evidence="2">
    <location>
        <begin position="1"/>
        <end position="108"/>
    </location>
</feature>